<protein>
    <submittedName>
        <fullName evidence="9">Transport protein</fullName>
    </submittedName>
</protein>
<dbReference type="Pfam" id="PF07690">
    <property type="entry name" value="MFS_1"/>
    <property type="match status" value="1"/>
</dbReference>
<feature type="transmembrane region" description="Helical" evidence="7">
    <location>
        <begin position="259"/>
        <end position="279"/>
    </location>
</feature>
<feature type="transmembrane region" description="Helical" evidence="7">
    <location>
        <begin position="21"/>
        <end position="39"/>
    </location>
</feature>
<feature type="transmembrane region" description="Helical" evidence="7">
    <location>
        <begin position="311"/>
        <end position="336"/>
    </location>
</feature>
<evidence type="ECO:0000313" key="9">
    <source>
        <dbReference type="EMBL" id="KRM92624.1"/>
    </source>
</evidence>
<reference evidence="9 10" key="1">
    <citation type="journal article" date="2015" name="Genome Announc.">
        <title>Expanding the biotechnology potential of lactobacilli through comparative genomics of 213 strains and associated genera.</title>
        <authorList>
            <person name="Sun Z."/>
            <person name="Harris H.M."/>
            <person name="McCann A."/>
            <person name="Guo C."/>
            <person name="Argimon S."/>
            <person name="Zhang W."/>
            <person name="Yang X."/>
            <person name="Jeffery I.B."/>
            <person name="Cooney J.C."/>
            <person name="Kagawa T.F."/>
            <person name="Liu W."/>
            <person name="Song Y."/>
            <person name="Salvetti E."/>
            <person name="Wrobel A."/>
            <person name="Rasinkangas P."/>
            <person name="Parkhill J."/>
            <person name="Rea M.C."/>
            <person name="O'Sullivan O."/>
            <person name="Ritari J."/>
            <person name="Douillard F.P."/>
            <person name="Paul Ross R."/>
            <person name="Yang R."/>
            <person name="Briner A.E."/>
            <person name="Felis G.E."/>
            <person name="de Vos W.M."/>
            <person name="Barrangou R."/>
            <person name="Klaenhammer T.R."/>
            <person name="Caufield P.W."/>
            <person name="Cui Y."/>
            <person name="Zhang H."/>
            <person name="O'Toole P.W."/>
        </authorList>
    </citation>
    <scope>NUCLEOTIDE SEQUENCE [LARGE SCALE GENOMIC DNA]</scope>
    <source>
        <strain evidence="9 10">DSM 21116</strain>
    </source>
</reference>
<evidence type="ECO:0000256" key="2">
    <source>
        <dbReference type="ARBA" id="ARBA00008335"/>
    </source>
</evidence>
<dbReference type="EMBL" id="AYZE01000005">
    <property type="protein sequence ID" value="KRM92624.1"/>
    <property type="molecule type" value="Genomic_DNA"/>
</dbReference>
<feature type="transmembrane region" description="Helical" evidence="7">
    <location>
        <begin position="145"/>
        <end position="165"/>
    </location>
</feature>
<dbReference type="Gene3D" id="1.20.1250.20">
    <property type="entry name" value="MFS general substrate transporter like domains"/>
    <property type="match status" value="2"/>
</dbReference>
<dbReference type="PANTHER" id="PTHR23514:SF3">
    <property type="entry name" value="BYPASS OF STOP CODON PROTEIN 6"/>
    <property type="match status" value="1"/>
</dbReference>
<dbReference type="PROSITE" id="PS50850">
    <property type="entry name" value="MFS"/>
    <property type="match status" value="1"/>
</dbReference>
<name>A0A0R2CNA9_9LACO</name>
<evidence type="ECO:0000256" key="6">
    <source>
        <dbReference type="ARBA" id="ARBA00023136"/>
    </source>
</evidence>
<comment type="subcellular location">
    <subcellularLocation>
        <location evidence="1">Cell membrane</location>
        <topology evidence="1">Multi-pass membrane protein</topology>
    </subcellularLocation>
</comment>
<dbReference type="InterPro" id="IPR036259">
    <property type="entry name" value="MFS_trans_sf"/>
</dbReference>
<feature type="transmembrane region" description="Helical" evidence="7">
    <location>
        <begin position="218"/>
        <end position="239"/>
    </location>
</feature>
<proteinExistence type="inferred from homology"/>
<keyword evidence="6 7" id="KW-0472">Membrane</keyword>
<feature type="transmembrane region" description="Helical" evidence="7">
    <location>
        <begin position="348"/>
        <end position="369"/>
    </location>
</feature>
<evidence type="ECO:0000259" key="8">
    <source>
        <dbReference type="PROSITE" id="PS50850"/>
    </source>
</evidence>
<feature type="transmembrane region" description="Helical" evidence="7">
    <location>
        <begin position="286"/>
        <end position="305"/>
    </location>
</feature>
<feature type="transmembrane region" description="Helical" evidence="7">
    <location>
        <begin position="59"/>
        <end position="79"/>
    </location>
</feature>
<feature type="transmembrane region" description="Helical" evidence="7">
    <location>
        <begin position="381"/>
        <end position="398"/>
    </location>
</feature>
<dbReference type="GO" id="GO:0005886">
    <property type="term" value="C:plasma membrane"/>
    <property type="evidence" value="ECO:0007669"/>
    <property type="project" value="UniProtKB-SubCell"/>
</dbReference>
<dbReference type="InterPro" id="IPR011701">
    <property type="entry name" value="MFS"/>
</dbReference>
<dbReference type="PANTHER" id="PTHR23514">
    <property type="entry name" value="BYPASS OF STOP CODON PROTEIN 6"/>
    <property type="match status" value="1"/>
</dbReference>
<dbReference type="PATRIC" id="fig|1423729.3.peg.1584"/>
<accession>A0A0R2CNA9</accession>
<dbReference type="AlphaFoldDB" id="A0A0R2CNA9"/>
<dbReference type="Proteomes" id="UP000051131">
    <property type="component" value="Unassembled WGS sequence"/>
</dbReference>
<keyword evidence="3" id="KW-0813">Transport</keyword>
<feature type="domain" description="Major facilitator superfamily (MFS) profile" evidence="8">
    <location>
        <begin position="21"/>
        <end position="399"/>
    </location>
</feature>
<organism evidence="9 10">
    <name type="scientific">Liquorilactobacillus cacaonum DSM 21116</name>
    <dbReference type="NCBI Taxonomy" id="1423729"/>
    <lineage>
        <taxon>Bacteria</taxon>
        <taxon>Bacillati</taxon>
        <taxon>Bacillota</taxon>
        <taxon>Bacilli</taxon>
        <taxon>Lactobacillales</taxon>
        <taxon>Lactobacillaceae</taxon>
        <taxon>Liquorilactobacillus</taxon>
    </lineage>
</organism>
<dbReference type="InterPro" id="IPR051788">
    <property type="entry name" value="MFS_Transporter"/>
</dbReference>
<gene>
    <name evidence="9" type="ORF">FC80_GL001561</name>
</gene>
<keyword evidence="10" id="KW-1185">Reference proteome</keyword>
<dbReference type="SUPFAM" id="SSF103473">
    <property type="entry name" value="MFS general substrate transporter"/>
    <property type="match status" value="1"/>
</dbReference>
<feature type="transmembrane region" description="Helical" evidence="7">
    <location>
        <begin position="86"/>
        <end position="105"/>
    </location>
</feature>
<keyword evidence="5 7" id="KW-1133">Transmembrane helix</keyword>
<evidence type="ECO:0000256" key="7">
    <source>
        <dbReference type="SAM" id="Phobius"/>
    </source>
</evidence>
<evidence type="ECO:0000313" key="10">
    <source>
        <dbReference type="Proteomes" id="UP000051131"/>
    </source>
</evidence>
<evidence type="ECO:0000256" key="4">
    <source>
        <dbReference type="ARBA" id="ARBA00022692"/>
    </source>
</evidence>
<comment type="similarity">
    <text evidence="2">Belongs to the major facilitator superfamily.</text>
</comment>
<dbReference type="STRING" id="1423729.FC80_GL001561"/>
<evidence type="ECO:0000256" key="5">
    <source>
        <dbReference type="ARBA" id="ARBA00022989"/>
    </source>
</evidence>
<evidence type="ECO:0000256" key="1">
    <source>
        <dbReference type="ARBA" id="ARBA00004651"/>
    </source>
</evidence>
<evidence type="ECO:0000256" key="3">
    <source>
        <dbReference type="ARBA" id="ARBA00022448"/>
    </source>
</evidence>
<sequence length="402" mass="44870">MAFLLKKESGYQMQKKEYRHLTIGLYLNYFVHGVGLIILAQNMQELGRLWGQPLANVSYVISGIGIGRLLAYLILGNLADKYDRKLFVYFGMFSYFVFFLGVLIVHNLTGVYLLAILAGIANSALDSGTYPVFLEIGTNNGASNILIKSFMSLGEFFLPLVVSFLEIHNLWFGWSFVFASIVLILNVFVLIPVKFPAKNNRVETKLNPFISLSITRHLALGVLLSLYGYVSMATMILYTQWISLYAGKQLNFNNFQAHLLVSLYSIGSIIGVLILFILLRRNITEIRLLMALNIVSMISLIVVNFSSNRMLVYLVSFTFGFSAAGGVMQTGLNLFLKIYPKHKGKVTGIFFTFGSIASFSIPIITGILSKISIEKVLKFELILTLIGVLISLGIKIISEKKV</sequence>
<feature type="transmembrane region" description="Helical" evidence="7">
    <location>
        <begin position="171"/>
        <end position="197"/>
    </location>
</feature>
<dbReference type="InterPro" id="IPR020846">
    <property type="entry name" value="MFS_dom"/>
</dbReference>
<keyword evidence="4 7" id="KW-0812">Transmembrane</keyword>
<feature type="transmembrane region" description="Helical" evidence="7">
    <location>
        <begin position="111"/>
        <end position="133"/>
    </location>
</feature>
<comment type="caution">
    <text evidence="9">The sequence shown here is derived from an EMBL/GenBank/DDBJ whole genome shotgun (WGS) entry which is preliminary data.</text>
</comment>
<dbReference type="GO" id="GO:0022857">
    <property type="term" value="F:transmembrane transporter activity"/>
    <property type="evidence" value="ECO:0007669"/>
    <property type="project" value="InterPro"/>
</dbReference>